<gene>
    <name evidence="2" type="ORF">R3P38DRAFT_2832956</name>
</gene>
<reference evidence="2 3" key="1">
    <citation type="journal article" date="2024" name="J Genomics">
        <title>Draft genome sequencing and assembly of Favolaschia claudopus CIRM-BRFM 2984 isolated from oak limbs.</title>
        <authorList>
            <person name="Navarro D."/>
            <person name="Drula E."/>
            <person name="Chaduli D."/>
            <person name="Cazenave R."/>
            <person name="Ahrendt S."/>
            <person name="Wang J."/>
            <person name="Lipzen A."/>
            <person name="Daum C."/>
            <person name="Barry K."/>
            <person name="Grigoriev I.V."/>
            <person name="Favel A."/>
            <person name="Rosso M.N."/>
            <person name="Martin F."/>
        </authorList>
    </citation>
    <scope>NUCLEOTIDE SEQUENCE [LARGE SCALE GENOMIC DNA]</scope>
    <source>
        <strain evidence="2 3">CIRM-BRFM 2984</strain>
    </source>
</reference>
<feature type="transmembrane region" description="Helical" evidence="1">
    <location>
        <begin position="7"/>
        <end position="31"/>
    </location>
</feature>
<keyword evidence="1" id="KW-1133">Transmembrane helix</keyword>
<sequence length="173" mass="18724">MPSPGHIALVTGLISSSYFTLGNLGAAYFGVMPATERGNTNLPVADRLALWNHFYGIAALHMPTSSVLAGLSLAVCSYNAPAGPLRNILAVGAVSGITVLVYTVMFMLALNNRLMGILRAHSVKPMDMKEQEFVLDGLDKWRSLHRTRMWIGAVTWVSAIVAVLANDQPIIRF</sequence>
<accession>A0AAW0ECU6</accession>
<feature type="transmembrane region" description="Helical" evidence="1">
    <location>
        <begin position="147"/>
        <end position="165"/>
    </location>
</feature>
<dbReference type="AlphaFoldDB" id="A0AAW0ECU6"/>
<proteinExistence type="predicted"/>
<keyword evidence="3" id="KW-1185">Reference proteome</keyword>
<dbReference type="Pfam" id="PF08592">
    <property type="entry name" value="Anthrone_oxy"/>
    <property type="match status" value="1"/>
</dbReference>
<dbReference type="InterPro" id="IPR013901">
    <property type="entry name" value="Anthrone_oxy"/>
</dbReference>
<comment type="caution">
    <text evidence="2">The sequence shown here is derived from an EMBL/GenBank/DDBJ whole genome shotgun (WGS) entry which is preliminary data.</text>
</comment>
<feature type="transmembrane region" description="Helical" evidence="1">
    <location>
        <begin position="51"/>
        <end position="76"/>
    </location>
</feature>
<name>A0AAW0ECU6_9AGAR</name>
<protein>
    <submittedName>
        <fullName evidence="2">ZZ-type zinc finger-containing protein 3</fullName>
    </submittedName>
</protein>
<keyword evidence="1" id="KW-0472">Membrane</keyword>
<keyword evidence="1" id="KW-0812">Transmembrane</keyword>
<feature type="transmembrane region" description="Helical" evidence="1">
    <location>
        <begin position="88"/>
        <end position="110"/>
    </location>
</feature>
<evidence type="ECO:0000256" key="1">
    <source>
        <dbReference type="SAM" id="Phobius"/>
    </source>
</evidence>
<dbReference type="EMBL" id="JAWWNJ010000002">
    <property type="protein sequence ID" value="KAK7062028.1"/>
    <property type="molecule type" value="Genomic_DNA"/>
</dbReference>
<evidence type="ECO:0000313" key="3">
    <source>
        <dbReference type="Proteomes" id="UP001362999"/>
    </source>
</evidence>
<evidence type="ECO:0000313" key="2">
    <source>
        <dbReference type="EMBL" id="KAK7062028.1"/>
    </source>
</evidence>
<organism evidence="2 3">
    <name type="scientific">Favolaschia claudopus</name>
    <dbReference type="NCBI Taxonomy" id="2862362"/>
    <lineage>
        <taxon>Eukaryota</taxon>
        <taxon>Fungi</taxon>
        <taxon>Dikarya</taxon>
        <taxon>Basidiomycota</taxon>
        <taxon>Agaricomycotina</taxon>
        <taxon>Agaricomycetes</taxon>
        <taxon>Agaricomycetidae</taxon>
        <taxon>Agaricales</taxon>
        <taxon>Marasmiineae</taxon>
        <taxon>Mycenaceae</taxon>
        <taxon>Favolaschia</taxon>
    </lineage>
</organism>
<dbReference type="Proteomes" id="UP001362999">
    <property type="component" value="Unassembled WGS sequence"/>
</dbReference>